<comment type="caution">
    <text evidence="2">The sequence shown here is derived from an EMBL/GenBank/DDBJ whole genome shotgun (WGS) entry which is preliminary data.</text>
</comment>
<gene>
    <name evidence="2" type="ORF">NPIL_240111</name>
</gene>
<dbReference type="EMBL" id="BMAW01091307">
    <property type="protein sequence ID" value="GFS48972.1"/>
    <property type="molecule type" value="Genomic_DNA"/>
</dbReference>
<evidence type="ECO:0000313" key="3">
    <source>
        <dbReference type="Proteomes" id="UP000887013"/>
    </source>
</evidence>
<dbReference type="AlphaFoldDB" id="A0A8X6MDM2"/>
<protein>
    <submittedName>
        <fullName evidence="2">Uncharacterized protein</fullName>
    </submittedName>
</protein>
<evidence type="ECO:0000313" key="2">
    <source>
        <dbReference type="EMBL" id="GFS48972.1"/>
    </source>
</evidence>
<evidence type="ECO:0000256" key="1">
    <source>
        <dbReference type="SAM" id="MobiDB-lite"/>
    </source>
</evidence>
<feature type="region of interest" description="Disordered" evidence="1">
    <location>
        <begin position="1"/>
        <end position="37"/>
    </location>
</feature>
<organism evidence="2 3">
    <name type="scientific">Nephila pilipes</name>
    <name type="common">Giant wood spider</name>
    <name type="synonym">Nephila maculata</name>
    <dbReference type="NCBI Taxonomy" id="299642"/>
    <lineage>
        <taxon>Eukaryota</taxon>
        <taxon>Metazoa</taxon>
        <taxon>Ecdysozoa</taxon>
        <taxon>Arthropoda</taxon>
        <taxon>Chelicerata</taxon>
        <taxon>Arachnida</taxon>
        <taxon>Araneae</taxon>
        <taxon>Araneomorphae</taxon>
        <taxon>Entelegynae</taxon>
        <taxon>Araneoidea</taxon>
        <taxon>Nephilidae</taxon>
        <taxon>Nephila</taxon>
    </lineage>
</organism>
<keyword evidence="3" id="KW-1185">Reference proteome</keyword>
<reference evidence="2" key="1">
    <citation type="submission" date="2020-08" db="EMBL/GenBank/DDBJ databases">
        <title>Multicomponent nature underlies the extraordinary mechanical properties of spider dragline silk.</title>
        <authorList>
            <person name="Kono N."/>
            <person name="Nakamura H."/>
            <person name="Mori M."/>
            <person name="Yoshida Y."/>
            <person name="Ohtoshi R."/>
            <person name="Malay A.D."/>
            <person name="Moran D.A.P."/>
            <person name="Tomita M."/>
            <person name="Numata K."/>
            <person name="Arakawa K."/>
        </authorList>
    </citation>
    <scope>NUCLEOTIDE SEQUENCE</scope>
</reference>
<proteinExistence type="predicted"/>
<name>A0A8X6MDM2_NEPPI</name>
<feature type="compositionally biased region" description="Basic and acidic residues" evidence="1">
    <location>
        <begin position="19"/>
        <end position="33"/>
    </location>
</feature>
<accession>A0A8X6MDM2</accession>
<sequence length="124" mass="14248">MRKKKHRIVGSLGQSSENLDERSDEPREQRSGDSDLESAMFVQGPAKPNKGNYLFFDELLHQAGKILGQPVTQIVFPKKKCYFARTQIKCLGHIIGLGKHQPEMKKRAPEIFDWKKAQQRPFIL</sequence>
<dbReference type="Proteomes" id="UP000887013">
    <property type="component" value="Unassembled WGS sequence"/>
</dbReference>